<dbReference type="EMBL" id="JAKMUS010000010">
    <property type="protein sequence ID" value="MCZ9294274.1"/>
    <property type="molecule type" value="Genomic_DNA"/>
</dbReference>
<gene>
    <name evidence="1" type="ORF">L8U60_07230</name>
</gene>
<dbReference type="Pfam" id="PF05960">
    <property type="entry name" value="DUF885"/>
    <property type="match status" value="1"/>
</dbReference>
<accession>A0A9X3RJB2</accession>
<proteinExistence type="predicted"/>
<comment type="caution">
    <text evidence="1">The sequence shown here is derived from an EMBL/GenBank/DDBJ whole genome shotgun (WGS) entry which is preliminary data.</text>
</comment>
<dbReference type="Proteomes" id="UP001146468">
    <property type="component" value="Unassembled WGS sequence"/>
</dbReference>
<dbReference type="PANTHER" id="PTHR33361:SF2">
    <property type="entry name" value="DUF885 DOMAIN-CONTAINING PROTEIN"/>
    <property type="match status" value="1"/>
</dbReference>
<protein>
    <submittedName>
        <fullName evidence="1">DUF885 domain-containing protein</fullName>
    </submittedName>
</protein>
<dbReference type="AlphaFoldDB" id="A0A9X3RJB2"/>
<organism evidence="1 2">
    <name type="scientific">Corynebacterium meitnerae</name>
    <dbReference type="NCBI Taxonomy" id="2913498"/>
    <lineage>
        <taxon>Bacteria</taxon>
        <taxon>Bacillati</taxon>
        <taxon>Actinomycetota</taxon>
        <taxon>Actinomycetes</taxon>
        <taxon>Mycobacteriales</taxon>
        <taxon>Corynebacteriaceae</taxon>
        <taxon>Corynebacterium</taxon>
    </lineage>
</organism>
<dbReference type="RefSeq" id="WP_269965695.1">
    <property type="nucleotide sequence ID" value="NZ_JAKMUS010000010.1"/>
</dbReference>
<dbReference type="PANTHER" id="PTHR33361">
    <property type="entry name" value="GLR0591 PROTEIN"/>
    <property type="match status" value="1"/>
</dbReference>
<reference evidence="1" key="1">
    <citation type="submission" date="2022-02" db="EMBL/GenBank/DDBJ databases">
        <title>Corynebacterium sp. from urogenital microbiome.</title>
        <authorList>
            <person name="Cappelli E.A."/>
            <person name="Ribeiro T.G."/>
            <person name="Peixe L."/>
        </authorList>
    </citation>
    <scope>NUCLEOTIDE SEQUENCE</scope>
    <source>
        <strain evidence="1">C8Ua_172</strain>
    </source>
</reference>
<name>A0A9X3RJB2_9CORY</name>
<evidence type="ECO:0000313" key="1">
    <source>
        <dbReference type="EMBL" id="MCZ9294274.1"/>
    </source>
</evidence>
<dbReference type="InterPro" id="IPR010281">
    <property type="entry name" value="DUF885"/>
</dbReference>
<keyword evidence="2" id="KW-1185">Reference proteome</keyword>
<evidence type="ECO:0000313" key="2">
    <source>
        <dbReference type="Proteomes" id="UP001146468"/>
    </source>
</evidence>
<sequence>MSSPERQPSLLDATCEDFVYDLAELSPTLATELGIPGHDDQLQDFSPEHWGAVADRIRDLIADVDALNDGTDCSDDDDDFDAVDYVTGAILRDRMAVELDLHHAGENLRALNNVTSPVQVIRNCLTVMPKETQEDLDNLTSRLFAVRASLTGYRESLAEAASHGDVATQRQIDAVISQCEALGDDGSLLETLGLAPDAEAVAQAKDAFSEMADWLSTELAPLAHHADAVGRERYELFAEAFLGRSVDLDDAYEWALEELRGVVDKQEAVARELFGDECTPRGACKRLDADPNYTITDRHALVEWMQRTTDQLIERLDGTMFTLPEEIRTLECRVEETGTGGMLYTPPSEDLTRPGLLCWSVPEGQDAFHTWHELARICHEGVPGHHVQQGIAMTQRDTLNLWRRAINWNAAHGEGWAVYAEALMGELGLFDDPAYRMGLLDSLRLRMARVAVDIGVHLQKKTPDGSGHWDAAYAKAFLRENTAMNEQNLTFEIDRYMGWPAQATSYALGYRDWMDLRAKARERGMGLREFHDKALRLGSMPMEILAHQILGA</sequence>